<evidence type="ECO:0000256" key="1">
    <source>
        <dbReference type="ARBA" id="ARBA00023015"/>
    </source>
</evidence>
<protein>
    <submittedName>
        <fullName evidence="6">HTH-type transcriptional regulator YxaF</fullName>
    </submittedName>
</protein>
<dbReference type="GO" id="GO:0003677">
    <property type="term" value="F:DNA binding"/>
    <property type="evidence" value="ECO:0007669"/>
    <property type="project" value="UniProtKB-UniRule"/>
</dbReference>
<evidence type="ECO:0000256" key="3">
    <source>
        <dbReference type="ARBA" id="ARBA00023163"/>
    </source>
</evidence>
<dbReference type="SUPFAM" id="SSF46689">
    <property type="entry name" value="Homeodomain-like"/>
    <property type="match status" value="1"/>
</dbReference>
<dbReference type="SUPFAM" id="SSF48498">
    <property type="entry name" value="Tetracyclin repressor-like, C-terminal domain"/>
    <property type="match status" value="1"/>
</dbReference>
<comment type="caution">
    <text evidence="6">The sequence shown here is derived from an EMBL/GenBank/DDBJ whole genome shotgun (WGS) entry which is preliminary data.</text>
</comment>
<reference evidence="6 7" key="1">
    <citation type="submission" date="2020-06" db="EMBL/GenBank/DDBJ databases">
        <authorList>
            <person name="De Coninck B."/>
            <person name="Ibrahim H."/>
        </authorList>
    </citation>
    <scope>NUCLEOTIDE SEQUENCE [LARGE SCALE GENOMIC DNA]</scope>
    <source>
        <strain evidence="6">Ag_rhizogenes_K599</strain>
    </source>
</reference>
<keyword evidence="1" id="KW-0805">Transcription regulation</keyword>
<dbReference type="InterPro" id="IPR001647">
    <property type="entry name" value="HTH_TetR"/>
</dbReference>
<keyword evidence="3" id="KW-0804">Transcription</keyword>
<dbReference type="PANTHER" id="PTHR47506:SF3">
    <property type="entry name" value="HTH-TYPE TRANSCRIPTIONAL REGULATOR LMRA"/>
    <property type="match status" value="1"/>
</dbReference>
<dbReference type="Pfam" id="PF00440">
    <property type="entry name" value="TetR_N"/>
    <property type="match status" value="1"/>
</dbReference>
<evidence type="ECO:0000313" key="7">
    <source>
        <dbReference type="Proteomes" id="UP000528185"/>
    </source>
</evidence>
<proteinExistence type="predicted"/>
<dbReference type="InterPro" id="IPR009057">
    <property type="entry name" value="Homeodomain-like_sf"/>
</dbReference>
<dbReference type="EMBL" id="CAICSX020000002">
    <property type="protein sequence ID" value="CAD0215808.1"/>
    <property type="molecule type" value="Genomic_DNA"/>
</dbReference>
<dbReference type="PRINTS" id="PR00455">
    <property type="entry name" value="HTHTETR"/>
</dbReference>
<feature type="DNA-binding region" description="H-T-H motif" evidence="4">
    <location>
        <begin position="29"/>
        <end position="48"/>
    </location>
</feature>
<keyword evidence="2 4" id="KW-0238">DNA-binding</keyword>
<dbReference type="Proteomes" id="UP000528185">
    <property type="component" value="Unassembled WGS sequence"/>
</dbReference>
<accession>A0AAN2DFI9</accession>
<dbReference type="AlphaFoldDB" id="A0AAN2DFI9"/>
<organism evidence="6 7">
    <name type="scientific">Rhizobium rhizogenes</name>
    <name type="common">Agrobacterium rhizogenes</name>
    <dbReference type="NCBI Taxonomy" id="359"/>
    <lineage>
        <taxon>Bacteria</taxon>
        <taxon>Pseudomonadati</taxon>
        <taxon>Pseudomonadota</taxon>
        <taxon>Alphaproteobacteria</taxon>
        <taxon>Hyphomicrobiales</taxon>
        <taxon>Rhizobiaceae</taxon>
        <taxon>Rhizobium/Agrobacterium group</taxon>
        <taxon>Rhizobium</taxon>
    </lineage>
</organism>
<feature type="domain" description="HTH tetR-type" evidence="5">
    <location>
        <begin position="6"/>
        <end position="66"/>
    </location>
</feature>
<sequence length="199" mass="21778">MGMDESKNRHTLIRATSALFRRRGYAGVGLAEILAEAGLPKGSLYYHFPGGKEQLAAEATRWAGRKIAELIDASFDDAESFAIGSVALCRAIARLSQDNGRIMGCPVLSIIQAGDEKPDLRQIGADVLGDWLARIAAQARRFGNQHPEADAERLVIGLQGAWVISLARQNMTAFDTLEHSLRQSLQTCFREWRDPTAGL</sequence>
<name>A0AAN2DFI9_RHIRH</name>
<dbReference type="InterPro" id="IPR036271">
    <property type="entry name" value="Tet_transcr_reg_TetR-rel_C_sf"/>
</dbReference>
<dbReference type="PROSITE" id="PS50977">
    <property type="entry name" value="HTH_TETR_2"/>
    <property type="match status" value="1"/>
</dbReference>
<evidence type="ECO:0000259" key="5">
    <source>
        <dbReference type="PROSITE" id="PS50977"/>
    </source>
</evidence>
<gene>
    <name evidence="6" type="primary">yxaF</name>
    <name evidence="6" type="ORF">AGRHK599_LOCUS4063</name>
</gene>
<evidence type="ECO:0000313" key="6">
    <source>
        <dbReference type="EMBL" id="CAD0215808.1"/>
    </source>
</evidence>
<dbReference type="Gene3D" id="1.10.357.10">
    <property type="entry name" value="Tetracycline Repressor, domain 2"/>
    <property type="match status" value="1"/>
</dbReference>
<evidence type="ECO:0000256" key="4">
    <source>
        <dbReference type="PROSITE-ProRule" id="PRU00335"/>
    </source>
</evidence>
<evidence type="ECO:0000256" key="2">
    <source>
        <dbReference type="ARBA" id="ARBA00023125"/>
    </source>
</evidence>
<dbReference type="PANTHER" id="PTHR47506">
    <property type="entry name" value="TRANSCRIPTIONAL REGULATORY PROTEIN"/>
    <property type="match status" value="1"/>
</dbReference>